<accession>A0AAD4SI59</accession>
<sequence length="74" mass="7860">MSSSAQDSSTVSQSSHTGSPTIVASKTISIGSLMSTSEKAPFLPSSTKIVILDRTNYLLWESQLVPILKSQDST</sequence>
<feature type="region of interest" description="Disordered" evidence="1">
    <location>
        <begin position="1"/>
        <end position="20"/>
    </location>
</feature>
<evidence type="ECO:0000256" key="1">
    <source>
        <dbReference type="SAM" id="MobiDB-lite"/>
    </source>
</evidence>
<proteinExistence type="predicted"/>
<name>A0AAD4SI59_9MAGN</name>
<comment type="caution">
    <text evidence="2">The sequence shown here is derived from an EMBL/GenBank/DDBJ whole genome shotgun (WGS) entry which is preliminary data.</text>
</comment>
<reference evidence="2" key="1">
    <citation type="submission" date="2022-04" db="EMBL/GenBank/DDBJ databases">
        <title>A functionally conserved STORR gene fusion in Papaver species that diverged 16.8 million years ago.</title>
        <authorList>
            <person name="Catania T."/>
        </authorList>
    </citation>
    <scope>NUCLEOTIDE SEQUENCE</scope>
    <source>
        <strain evidence="2">S-188037</strain>
    </source>
</reference>
<feature type="compositionally biased region" description="Low complexity" evidence="1">
    <location>
        <begin position="1"/>
        <end position="19"/>
    </location>
</feature>
<dbReference type="AlphaFoldDB" id="A0AAD4SI59"/>
<evidence type="ECO:0008006" key="4">
    <source>
        <dbReference type="Google" id="ProtNLM"/>
    </source>
</evidence>
<dbReference type="EMBL" id="JAJJMB010011095">
    <property type="protein sequence ID" value="KAI3904633.1"/>
    <property type="molecule type" value="Genomic_DNA"/>
</dbReference>
<protein>
    <recommendedName>
        <fullName evidence="4">Retrotransposon Copia-like N-terminal domain-containing protein</fullName>
    </recommendedName>
</protein>
<organism evidence="2 3">
    <name type="scientific">Papaver atlanticum</name>
    <dbReference type="NCBI Taxonomy" id="357466"/>
    <lineage>
        <taxon>Eukaryota</taxon>
        <taxon>Viridiplantae</taxon>
        <taxon>Streptophyta</taxon>
        <taxon>Embryophyta</taxon>
        <taxon>Tracheophyta</taxon>
        <taxon>Spermatophyta</taxon>
        <taxon>Magnoliopsida</taxon>
        <taxon>Ranunculales</taxon>
        <taxon>Papaveraceae</taxon>
        <taxon>Papaveroideae</taxon>
        <taxon>Papaver</taxon>
    </lineage>
</organism>
<gene>
    <name evidence="2" type="ORF">MKW98_014813</name>
</gene>
<evidence type="ECO:0000313" key="3">
    <source>
        <dbReference type="Proteomes" id="UP001202328"/>
    </source>
</evidence>
<keyword evidence="3" id="KW-1185">Reference proteome</keyword>
<dbReference type="Proteomes" id="UP001202328">
    <property type="component" value="Unassembled WGS sequence"/>
</dbReference>
<evidence type="ECO:0000313" key="2">
    <source>
        <dbReference type="EMBL" id="KAI3904633.1"/>
    </source>
</evidence>
<feature type="non-terminal residue" evidence="2">
    <location>
        <position position="74"/>
    </location>
</feature>